<evidence type="ECO:0000313" key="2">
    <source>
        <dbReference type="Proteomes" id="UP000010471"/>
    </source>
</evidence>
<accession>K9WEV8</accession>
<dbReference type="Proteomes" id="UP000010471">
    <property type="component" value="Chromosome"/>
</dbReference>
<reference evidence="1 2" key="1">
    <citation type="submission" date="2012-06" db="EMBL/GenBank/DDBJ databases">
        <title>Finished chromosome of genome of Microcoleus sp. PCC 7113.</title>
        <authorList>
            <consortium name="US DOE Joint Genome Institute"/>
            <person name="Gugger M."/>
            <person name="Coursin T."/>
            <person name="Rippka R."/>
            <person name="Tandeau De Marsac N."/>
            <person name="Huntemann M."/>
            <person name="Wei C.-L."/>
            <person name="Han J."/>
            <person name="Detter J.C."/>
            <person name="Han C."/>
            <person name="Tapia R."/>
            <person name="Chen A."/>
            <person name="Kyrpides N."/>
            <person name="Mavromatis K."/>
            <person name="Markowitz V."/>
            <person name="Szeto E."/>
            <person name="Ivanova N."/>
            <person name="Pagani I."/>
            <person name="Pati A."/>
            <person name="Goodwin L."/>
            <person name="Nordberg H.P."/>
            <person name="Cantor M.N."/>
            <person name="Hua S.X."/>
            <person name="Woyke T."/>
            <person name="Kerfeld C.A."/>
        </authorList>
    </citation>
    <scope>NUCLEOTIDE SEQUENCE [LARGE SCALE GENOMIC DNA]</scope>
    <source>
        <strain evidence="1 2">PCC 7113</strain>
    </source>
</reference>
<name>K9WEV8_9CYAN</name>
<evidence type="ECO:0000313" key="1">
    <source>
        <dbReference type="EMBL" id="AFZ18299.1"/>
    </source>
</evidence>
<protein>
    <recommendedName>
        <fullName evidence="3">DUF760 domain-containing protein</fullName>
    </recommendedName>
</protein>
<sequence length="108" mass="11960">MSNLPHQLPKFFDSDSMGGDGLWQYIQSLHPEAIAQLSQPSLEAAKVIENNIIGMLGTLPSEAFDVTVTTSREYLGQLLVAAMIGGYFLHNAEQRLTFEQSMQMAENK</sequence>
<evidence type="ECO:0008006" key="3">
    <source>
        <dbReference type="Google" id="ProtNLM"/>
    </source>
</evidence>
<dbReference type="EMBL" id="CP003630">
    <property type="protein sequence ID" value="AFZ18299.1"/>
    <property type="molecule type" value="Genomic_DNA"/>
</dbReference>
<dbReference type="PANTHER" id="PTHR33598:SF2">
    <property type="entry name" value="MAR-BINDING FILAMENT-LIKE PROTEIN"/>
    <property type="match status" value="1"/>
</dbReference>
<dbReference type="OrthoDB" id="461768at2"/>
<dbReference type="PANTHER" id="PTHR33598">
    <property type="entry name" value="OS02G0833400 PROTEIN"/>
    <property type="match status" value="1"/>
</dbReference>
<dbReference type="STRING" id="1173027.Mic7113_2499"/>
<gene>
    <name evidence="1" type="ORF">Mic7113_2499</name>
</gene>
<dbReference type="HOGENOM" id="CLU_141457_0_0_3"/>
<dbReference type="AlphaFoldDB" id="K9WEV8"/>
<keyword evidence="2" id="KW-1185">Reference proteome</keyword>
<dbReference type="Pfam" id="PF05542">
    <property type="entry name" value="DUF760"/>
    <property type="match status" value="1"/>
</dbReference>
<dbReference type="InterPro" id="IPR008479">
    <property type="entry name" value="DUF760"/>
</dbReference>
<proteinExistence type="predicted"/>
<organism evidence="1 2">
    <name type="scientific">Allocoleopsis franciscana PCC 7113</name>
    <dbReference type="NCBI Taxonomy" id="1173027"/>
    <lineage>
        <taxon>Bacteria</taxon>
        <taxon>Bacillati</taxon>
        <taxon>Cyanobacteriota</taxon>
        <taxon>Cyanophyceae</taxon>
        <taxon>Coleofasciculales</taxon>
        <taxon>Coleofasciculaceae</taxon>
        <taxon>Allocoleopsis</taxon>
        <taxon>Allocoleopsis franciscana</taxon>
    </lineage>
</organism>
<dbReference type="eggNOG" id="ENOG5032RN6">
    <property type="taxonomic scope" value="Bacteria"/>
</dbReference>
<dbReference type="KEGG" id="mic:Mic7113_2499"/>
<dbReference type="RefSeq" id="WP_015182448.1">
    <property type="nucleotide sequence ID" value="NC_019738.1"/>
</dbReference>